<feature type="domain" description="Helix-turn-helix" evidence="1">
    <location>
        <begin position="19"/>
        <end position="64"/>
    </location>
</feature>
<dbReference type="InterPro" id="IPR010093">
    <property type="entry name" value="SinI_DNA-bd"/>
</dbReference>
<dbReference type="InterPro" id="IPR041657">
    <property type="entry name" value="HTH_17"/>
</dbReference>
<dbReference type="EMBL" id="BMVP01000005">
    <property type="protein sequence ID" value="GHB60694.1"/>
    <property type="molecule type" value="Genomic_DNA"/>
</dbReference>
<name>A0ABQ3EY84_9ACTN</name>
<evidence type="ECO:0000313" key="2">
    <source>
        <dbReference type="EMBL" id="GHB60694.1"/>
    </source>
</evidence>
<dbReference type="Pfam" id="PF12728">
    <property type="entry name" value="HTH_17"/>
    <property type="match status" value="1"/>
</dbReference>
<gene>
    <name evidence="2" type="ORF">GCM10010347_33430</name>
</gene>
<keyword evidence="3" id="KW-1185">Reference proteome</keyword>
<dbReference type="Proteomes" id="UP000642673">
    <property type="component" value="Unassembled WGS sequence"/>
</dbReference>
<proteinExistence type="predicted"/>
<evidence type="ECO:0000259" key="1">
    <source>
        <dbReference type="Pfam" id="PF12728"/>
    </source>
</evidence>
<protein>
    <recommendedName>
        <fullName evidence="1">Helix-turn-helix domain-containing protein</fullName>
    </recommendedName>
</protein>
<dbReference type="RefSeq" id="WP_190184944.1">
    <property type="nucleotide sequence ID" value="NZ_BMVP01000005.1"/>
</dbReference>
<accession>A0ABQ3EY84</accession>
<dbReference type="NCBIfam" id="TIGR01764">
    <property type="entry name" value="excise"/>
    <property type="match status" value="1"/>
</dbReference>
<reference evidence="3" key="1">
    <citation type="journal article" date="2019" name="Int. J. Syst. Evol. Microbiol.">
        <title>The Global Catalogue of Microorganisms (GCM) 10K type strain sequencing project: providing services to taxonomists for standard genome sequencing and annotation.</title>
        <authorList>
            <consortium name="The Broad Institute Genomics Platform"/>
            <consortium name="The Broad Institute Genome Sequencing Center for Infectious Disease"/>
            <person name="Wu L."/>
            <person name="Ma J."/>
        </authorList>
    </citation>
    <scope>NUCLEOTIDE SEQUENCE [LARGE SCALE GENOMIC DNA]</scope>
    <source>
        <strain evidence="3">JCM 4738</strain>
    </source>
</reference>
<organism evidence="2 3">
    <name type="scientific">Streptomyces cirratus</name>
    <dbReference type="NCBI Taxonomy" id="68187"/>
    <lineage>
        <taxon>Bacteria</taxon>
        <taxon>Bacillati</taxon>
        <taxon>Actinomycetota</taxon>
        <taxon>Actinomycetes</taxon>
        <taxon>Kitasatosporales</taxon>
        <taxon>Streptomycetaceae</taxon>
        <taxon>Streptomyces</taxon>
    </lineage>
</organism>
<evidence type="ECO:0000313" key="3">
    <source>
        <dbReference type="Proteomes" id="UP000642673"/>
    </source>
</evidence>
<sequence length="65" mass="7265">MHPTLDEIHSWAATVDVHKAAQAVGISKSHLYELIKRGEAPFRVVSFGSRYRVITASLIRYLEAA</sequence>
<comment type="caution">
    <text evidence="2">The sequence shown here is derived from an EMBL/GenBank/DDBJ whole genome shotgun (WGS) entry which is preliminary data.</text>
</comment>